<sequence length="71" mass="8612">MPLIIIIVLLSALKYFEVGPLENLSWWWIVGLFAVAFLWFEFFERMLGRDKRQAHEQLEKARKERVKKTFK</sequence>
<evidence type="ECO:0000313" key="2">
    <source>
        <dbReference type="EMBL" id="MFC7298923.1"/>
    </source>
</evidence>
<evidence type="ECO:0000313" key="3">
    <source>
        <dbReference type="Proteomes" id="UP001596379"/>
    </source>
</evidence>
<organism evidence="2 3">
    <name type="scientific">Herminiimonas aquatilis</name>
    <dbReference type="NCBI Taxonomy" id="345342"/>
    <lineage>
        <taxon>Bacteria</taxon>
        <taxon>Pseudomonadati</taxon>
        <taxon>Pseudomonadota</taxon>
        <taxon>Betaproteobacteria</taxon>
        <taxon>Burkholderiales</taxon>
        <taxon>Oxalobacteraceae</taxon>
        <taxon>Herminiimonas</taxon>
    </lineage>
</organism>
<evidence type="ECO:0000256" key="1">
    <source>
        <dbReference type="SAM" id="Phobius"/>
    </source>
</evidence>
<keyword evidence="1" id="KW-0812">Transmembrane</keyword>
<keyword evidence="3" id="KW-1185">Reference proteome</keyword>
<accession>A0ABW2J751</accession>
<reference evidence="3" key="1">
    <citation type="journal article" date="2019" name="Int. J. Syst. Evol. Microbiol.">
        <title>The Global Catalogue of Microorganisms (GCM) 10K type strain sequencing project: providing services to taxonomists for standard genome sequencing and annotation.</title>
        <authorList>
            <consortium name="The Broad Institute Genomics Platform"/>
            <consortium name="The Broad Institute Genome Sequencing Center for Infectious Disease"/>
            <person name="Wu L."/>
            <person name="Ma J."/>
        </authorList>
    </citation>
    <scope>NUCLEOTIDE SEQUENCE [LARGE SCALE GENOMIC DNA]</scope>
    <source>
        <strain evidence="3">CCUG 36956</strain>
    </source>
</reference>
<gene>
    <name evidence="2" type="ORF">ACFQO0_10810</name>
</gene>
<keyword evidence="1" id="KW-1133">Transmembrane helix</keyword>
<dbReference type="NCBIfam" id="TIGR04438">
    <property type="entry name" value="small_Trp_rich"/>
    <property type="match status" value="1"/>
</dbReference>
<dbReference type="RefSeq" id="WP_382234488.1">
    <property type="nucleotide sequence ID" value="NZ_JBHTCC010000002.1"/>
</dbReference>
<dbReference type="Proteomes" id="UP001596379">
    <property type="component" value="Unassembled WGS sequence"/>
</dbReference>
<dbReference type="InterPro" id="IPR031044">
    <property type="entry name" value="Small_Trp_rich"/>
</dbReference>
<name>A0ABW2J751_9BURK</name>
<feature type="transmembrane region" description="Helical" evidence="1">
    <location>
        <begin position="24"/>
        <end position="43"/>
    </location>
</feature>
<keyword evidence="1" id="KW-0472">Membrane</keyword>
<dbReference type="EMBL" id="JBHTCC010000002">
    <property type="protein sequence ID" value="MFC7298923.1"/>
    <property type="molecule type" value="Genomic_DNA"/>
</dbReference>
<protein>
    <submittedName>
        <fullName evidence="2">TIGR04438 family Trp-rich protein</fullName>
    </submittedName>
</protein>
<proteinExistence type="predicted"/>
<comment type="caution">
    <text evidence="2">The sequence shown here is derived from an EMBL/GenBank/DDBJ whole genome shotgun (WGS) entry which is preliminary data.</text>
</comment>